<dbReference type="Gene3D" id="3.30.300.160">
    <property type="entry name" value="Type II secretion system, protein E, N-terminal domain"/>
    <property type="match status" value="1"/>
</dbReference>
<dbReference type="Pfam" id="PF00437">
    <property type="entry name" value="T2SSE"/>
    <property type="match status" value="1"/>
</dbReference>
<evidence type="ECO:0000313" key="6">
    <source>
        <dbReference type="Proteomes" id="UP000094828"/>
    </source>
</evidence>
<sequence length="577" mass="63997">MAGLLQLNKPRLGDLLVQKGYLSAEHLDEALAQQHSSGGMQLLGEIVVAQGYCSEDQVLECVADDCGIPYIRLDSRLFDPRAVELLPREFLEKNCILPLFKVRQTLTVATAEPSNIFIIDQLRQISGCDIQLAVASSRDIRRTFQMYLPNSKVFVIDDIIDDVNTEAVELIEESIDDISFDVDLAGQSPIIKLVNYVIFSAVRDGASDVHIEPTERQIRVRYRVDGALHQALELPLHIAPAIASRIKIMATLDISERRLPQDGRIHVLMEGRPIDLRVSTLPLPHGEKVVIRILDSQKINLTLSQLGFSAEILEKFIAQIHHPNGIALVTGPTGSGKSTTLYSAINAVTSMEKNVCTVEDPVEFQLPMVNQFQVNEKIGLSFAAVLRSLLRQDPDIIMVGEIRDNETARIGIQAALTGHLVFSTLHTNDACSAVTRLINMGIESYLLAASLNMVLSQRLCRRICPKCKQSYEPPKAMQLAMGKMGMEAKEFFRGVGCKKCRNTGFSGRVAIHELLVVDDGMRDLIAQSPALGELKSYAQKQGMMPLRFDGFRKVREGLTTIEEVFQASDEGWLPLRS</sequence>
<evidence type="ECO:0000256" key="2">
    <source>
        <dbReference type="ARBA" id="ARBA00022741"/>
    </source>
</evidence>
<dbReference type="CDD" id="cd01129">
    <property type="entry name" value="PulE-GspE-like"/>
    <property type="match status" value="1"/>
</dbReference>
<dbReference type="FunFam" id="3.30.450.90:FF:000001">
    <property type="entry name" value="Type II secretion system ATPase GspE"/>
    <property type="match status" value="1"/>
</dbReference>
<dbReference type="SUPFAM" id="SSF52540">
    <property type="entry name" value="P-loop containing nucleoside triphosphate hydrolases"/>
    <property type="match status" value="1"/>
</dbReference>
<dbReference type="Proteomes" id="UP000094828">
    <property type="component" value="Unassembled WGS sequence"/>
</dbReference>
<dbReference type="GO" id="GO:0016887">
    <property type="term" value="F:ATP hydrolysis activity"/>
    <property type="evidence" value="ECO:0007669"/>
    <property type="project" value="TreeGrafter"/>
</dbReference>
<name>A0A1C3EB46_9PLAN</name>
<dbReference type="InterPro" id="IPR007831">
    <property type="entry name" value="T2SS_GspE_N"/>
</dbReference>
<dbReference type="InterPro" id="IPR037257">
    <property type="entry name" value="T2SS_E_N_sf"/>
</dbReference>
<dbReference type="Gene3D" id="3.40.50.300">
    <property type="entry name" value="P-loop containing nucleotide triphosphate hydrolases"/>
    <property type="match status" value="1"/>
</dbReference>
<dbReference type="GO" id="GO:0005524">
    <property type="term" value="F:ATP binding"/>
    <property type="evidence" value="ECO:0007669"/>
    <property type="project" value="UniProtKB-KW"/>
</dbReference>
<dbReference type="PANTHER" id="PTHR30258:SF1">
    <property type="entry name" value="PROTEIN TRANSPORT PROTEIN HOFB HOMOLOG"/>
    <property type="match status" value="1"/>
</dbReference>
<keyword evidence="2" id="KW-0547">Nucleotide-binding</keyword>
<gene>
    <name evidence="5" type="ORF">A6X21_00305</name>
</gene>
<dbReference type="Gene3D" id="3.30.450.90">
    <property type="match status" value="1"/>
</dbReference>
<protein>
    <submittedName>
        <fullName evidence="5">ATPase</fullName>
    </submittedName>
</protein>
<dbReference type="Pfam" id="PF05157">
    <property type="entry name" value="MshEN"/>
    <property type="match status" value="1"/>
</dbReference>
<proteinExistence type="inferred from homology"/>
<feature type="domain" description="Bacterial type II secretion system protein E" evidence="4">
    <location>
        <begin position="390"/>
        <end position="404"/>
    </location>
</feature>
<keyword evidence="6" id="KW-1185">Reference proteome</keyword>
<dbReference type="FunFam" id="3.40.50.300:FF:000398">
    <property type="entry name" value="Type IV pilus assembly ATPase PilB"/>
    <property type="match status" value="1"/>
</dbReference>
<comment type="similarity">
    <text evidence="1">Belongs to the GSP E family.</text>
</comment>
<evidence type="ECO:0000313" key="5">
    <source>
        <dbReference type="EMBL" id="ODA30448.1"/>
    </source>
</evidence>
<dbReference type="PANTHER" id="PTHR30258">
    <property type="entry name" value="TYPE II SECRETION SYSTEM PROTEIN GSPE-RELATED"/>
    <property type="match status" value="1"/>
</dbReference>
<evidence type="ECO:0000259" key="4">
    <source>
        <dbReference type="PROSITE" id="PS00662"/>
    </source>
</evidence>
<dbReference type="SUPFAM" id="SSF160246">
    <property type="entry name" value="EspE N-terminal domain-like"/>
    <property type="match status" value="1"/>
</dbReference>
<keyword evidence="3" id="KW-0067">ATP-binding</keyword>
<comment type="caution">
    <text evidence="5">The sequence shown here is derived from an EMBL/GenBank/DDBJ whole genome shotgun (WGS) entry which is preliminary data.</text>
</comment>
<dbReference type="STRING" id="1841610.A6X21_00305"/>
<accession>A0A1C3EB46</accession>
<dbReference type="PROSITE" id="PS00662">
    <property type="entry name" value="T2SP_E"/>
    <property type="match status" value="1"/>
</dbReference>
<dbReference type="RefSeq" id="WP_013108707.1">
    <property type="nucleotide sequence ID" value="NZ_LYDR01000110.1"/>
</dbReference>
<reference evidence="5 6" key="1">
    <citation type="submission" date="2016-05" db="EMBL/GenBank/DDBJ databases">
        <title>Genomic and physiological characterization of Planctopirus sp. isolated from fresh water lake.</title>
        <authorList>
            <person name="Subhash Y."/>
            <person name="Ramana C."/>
        </authorList>
    </citation>
    <scope>NUCLEOTIDE SEQUENCE [LARGE SCALE GENOMIC DNA]</scope>
    <source>
        <strain evidence="5 6">JC280</strain>
    </source>
</reference>
<organism evidence="5 6">
    <name type="scientific">Planctopirus hydrillae</name>
    <dbReference type="NCBI Taxonomy" id="1841610"/>
    <lineage>
        <taxon>Bacteria</taxon>
        <taxon>Pseudomonadati</taxon>
        <taxon>Planctomycetota</taxon>
        <taxon>Planctomycetia</taxon>
        <taxon>Planctomycetales</taxon>
        <taxon>Planctomycetaceae</taxon>
        <taxon>Planctopirus</taxon>
    </lineage>
</organism>
<dbReference type="InterPro" id="IPR001482">
    <property type="entry name" value="T2SS/T4SS_dom"/>
</dbReference>
<dbReference type="EMBL" id="LYDR01000110">
    <property type="protein sequence ID" value="ODA30448.1"/>
    <property type="molecule type" value="Genomic_DNA"/>
</dbReference>
<evidence type="ECO:0000256" key="3">
    <source>
        <dbReference type="ARBA" id="ARBA00022840"/>
    </source>
</evidence>
<dbReference type="InterPro" id="IPR027417">
    <property type="entry name" value="P-loop_NTPase"/>
</dbReference>
<evidence type="ECO:0000256" key="1">
    <source>
        <dbReference type="ARBA" id="ARBA00006611"/>
    </source>
</evidence>
<dbReference type="GO" id="GO:0005886">
    <property type="term" value="C:plasma membrane"/>
    <property type="evidence" value="ECO:0007669"/>
    <property type="project" value="TreeGrafter"/>
</dbReference>
<dbReference type="AlphaFoldDB" id="A0A1C3EB46"/>
<dbReference type="OrthoDB" id="244550at2"/>